<dbReference type="PANTHER" id="PTHR19305">
    <property type="entry name" value="SYNAPTOSOMAL ASSOCIATED PROTEIN"/>
    <property type="match status" value="1"/>
</dbReference>
<dbReference type="GO" id="GO:0005886">
    <property type="term" value="C:plasma membrane"/>
    <property type="evidence" value="ECO:0007669"/>
    <property type="project" value="TreeGrafter"/>
</dbReference>
<evidence type="ECO:0000256" key="2">
    <source>
        <dbReference type="SAM" id="MobiDB-lite"/>
    </source>
</evidence>
<gene>
    <name evidence="4" type="ORF">Glove_284g101</name>
</gene>
<proteinExistence type="inferred from homology"/>
<sequence>MDDYRRYRDNNSRKELFSGATNNQEGQGGGYPPPSSGYPPPPSGYPPPPSGYPPPPSGYGNPYYGQPPQQQETEEDIDEIKSQIKATKQDSVASTMRSLKLIDEAETSAQTTLNKLAEQSHRINYTDRQLDLADAHAERAEQQAAKLKKINGSMFGFDISNPFTKKKREAAELARVQALQEEQRTSRENMRAANWDTQQRVNNVQKQTQQSYAQRPNNSSTSTSTSSTSRSRFQFEADEEDNQLEDQIDNNLEALSSGLSRLNAMAVASGDEIRKQNVVLDRISNKTNELDTRIAGTTHKLKKIK</sequence>
<dbReference type="EMBL" id="PQFF01000260">
    <property type="protein sequence ID" value="RHZ69368.1"/>
    <property type="molecule type" value="Genomic_DNA"/>
</dbReference>
<dbReference type="GO" id="GO:0006887">
    <property type="term" value="P:exocytosis"/>
    <property type="evidence" value="ECO:0007669"/>
    <property type="project" value="TreeGrafter"/>
</dbReference>
<feature type="compositionally biased region" description="Polar residues" evidence="2">
    <location>
        <begin position="195"/>
        <end position="218"/>
    </location>
</feature>
<feature type="compositionally biased region" description="Pro residues" evidence="2">
    <location>
        <begin position="31"/>
        <end position="57"/>
    </location>
</feature>
<dbReference type="PANTHER" id="PTHR19305:SF9">
    <property type="entry name" value="SYNAPTOSOMAL-ASSOCIATED PROTEIN 29"/>
    <property type="match status" value="1"/>
</dbReference>
<reference evidence="4 5" key="1">
    <citation type="submission" date="2018-08" db="EMBL/GenBank/DDBJ databases">
        <title>Genome and evolution of the arbuscular mycorrhizal fungus Diversispora epigaea (formerly Glomus versiforme) and its bacterial endosymbionts.</title>
        <authorList>
            <person name="Sun X."/>
            <person name="Fei Z."/>
            <person name="Harrison M."/>
        </authorList>
    </citation>
    <scope>NUCLEOTIDE SEQUENCE [LARGE SCALE GENOMIC DNA]</scope>
    <source>
        <strain evidence="4 5">IT104</strain>
    </source>
</reference>
<dbReference type="Gene3D" id="1.20.5.110">
    <property type="match status" value="2"/>
</dbReference>
<organism evidence="4 5">
    <name type="scientific">Diversispora epigaea</name>
    <dbReference type="NCBI Taxonomy" id="1348612"/>
    <lineage>
        <taxon>Eukaryota</taxon>
        <taxon>Fungi</taxon>
        <taxon>Fungi incertae sedis</taxon>
        <taxon>Mucoromycota</taxon>
        <taxon>Glomeromycotina</taxon>
        <taxon>Glomeromycetes</taxon>
        <taxon>Diversisporales</taxon>
        <taxon>Diversisporaceae</taxon>
        <taxon>Diversispora</taxon>
    </lineage>
</organism>
<dbReference type="Proteomes" id="UP000266861">
    <property type="component" value="Unassembled WGS sequence"/>
</dbReference>
<dbReference type="AlphaFoldDB" id="A0A397I554"/>
<dbReference type="GO" id="GO:0005484">
    <property type="term" value="F:SNAP receptor activity"/>
    <property type="evidence" value="ECO:0007669"/>
    <property type="project" value="TreeGrafter"/>
</dbReference>
<feature type="compositionally biased region" description="Low complexity" evidence="2">
    <location>
        <begin position="219"/>
        <end position="232"/>
    </location>
</feature>
<dbReference type="SUPFAM" id="SSF58038">
    <property type="entry name" value="SNARE fusion complex"/>
    <property type="match status" value="2"/>
</dbReference>
<dbReference type="STRING" id="1348612.A0A397I554"/>
<feature type="region of interest" description="Disordered" evidence="2">
    <location>
        <begin position="180"/>
        <end position="241"/>
    </location>
</feature>
<evidence type="ECO:0000313" key="4">
    <source>
        <dbReference type="EMBL" id="RHZ69368.1"/>
    </source>
</evidence>
<dbReference type="SMART" id="SM00397">
    <property type="entry name" value="t_SNARE"/>
    <property type="match status" value="2"/>
</dbReference>
<dbReference type="GO" id="GO:0019905">
    <property type="term" value="F:syntaxin binding"/>
    <property type="evidence" value="ECO:0007669"/>
    <property type="project" value="TreeGrafter"/>
</dbReference>
<evidence type="ECO:0000313" key="5">
    <source>
        <dbReference type="Proteomes" id="UP000266861"/>
    </source>
</evidence>
<feature type="compositionally biased region" description="Basic and acidic residues" evidence="2">
    <location>
        <begin position="181"/>
        <end position="190"/>
    </location>
</feature>
<feature type="compositionally biased region" description="Low complexity" evidence="2">
    <location>
        <begin position="58"/>
        <end position="71"/>
    </location>
</feature>
<name>A0A397I554_9GLOM</name>
<dbReference type="GO" id="GO:0031201">
    <property type="term" value="C:SNARE complex"/>
    <property type="evidence" value="ECO:0007669"/>
    <property type="project" value="TreeGrafter"/>
</dbReference>
<evidence type="ECO:0000259" key="3">
    <source>
        <dbReference type="PROSITE" id="PS50192"/>
    </source>
</evidence>
<comment type="caution">
    <text evidence="4">The sequence shown here is derived from an EMBL/GenBank/DDBJ whole genome shotgun (WGS) entry which is preliminary data.</text>
</comment>
<dbReference type="GO" id="GO:0006906">
    <property type="term" value="P:vesicle fusion"/>
    <property type="evidence" value="ECO:0007669"/>
    <property type="project" value="TreeGrafter"/>
</dbReference>
<dbReference type="OrthoDB" id="18679at2759"/>
<feature type="compositionally biased region" description="Basic and acidic residues" evidence="2">
    <location>
        <begin position="1"/>
        <end position="16"/>
    </location>
</feature>
<feature type="domain" description="T-SNARE coiled-coil homology" evidence="3">
    <location>
        <begin position="242"/>
        <end position="304"/>
    </location>
</feature>
<protein>
    <recommendedName>
        <fullName evidence="3">t-SNARE coiled-coil homology domain-containing protein</fullName>
    </recommendedName>
</protein>
<dbReference type="CDD" id="cd15857">
    <property type="entry name" value="SNARE_SEC9C"/>
    <property type="match status" value="1"/>
</dbReference>
<dbReference type="PROSITE" id="PS50192">
    <property type="entry name" value="T_SNARE"/>
    <property type="match status" value="1"/>
</dbReference>
<dbReference type="InterPro" id="IPR000727">
    <property type="entry name" value="T_SNARE_dom"/>
</dbReference>
<comment type="similarity">
    <text evidence="1">Belongs to the SNAP-25 family.</text>
</comment>
<keyword evidence="5" id="KW-1185">Reference proteome</keyword>
<feature type="region of interest" description="Disordered" evidence="2">
    <location>
        <begin position="1"/>
        <end position="77"/>
    </location>
</feature>
<accession>A0A397I554</accession>
<evidence type="ECO:0000256" key="1">
    <source>
        <dbReference type="ARBA" id="ARBA00009480"/>
    </source>
</evidence>